<dbReference type="AlphaFoldDB" id="A0A1X7SGQ0"/>
<reference evidence="6" key="1">
    <citation type="submission" date="2017-05" db="UniProtKB">
        <authorList>
            <consortium name="EnsemblMetazoa"/>
        </authorList>
    </citation>
    <scope>IDENTIFICATION</scope>
</reference>
<organism evidence="6">
    <name type="scientific">Amphimedon queenslandica</name>
    <name type="common">Sponge</name>
    <dbReference type="NCBI Taxonomy" id="400682"/>
    <lineage>
        <taxon>Eukaryota</taxon>
        <taxon>Metazoa</taxon>
        <taxon>Porifera</taxon>
        <taxon>Demospongiae</taxon>
        <taxon>Heteroscleromorpha</taxon>
        <taxon>Haplosclerida</taxon>
        <taxon>Niphatidae</taxon>
        <taxon>Amphimedon</taxon>
    </lineage>
</organism>
<dbReference type="EnsemblMetazoa" id="Aqu2.1.01253_001">
    <property type="protein sequence ID" value="Aqu2.1.01253_001"/>
    <property type="gene ID" value="Aqu2.1.01253"/>
</dbReference>
<dbReference type="SUPFAM" id="SSF81606">
    <property type="entry name" value="PP2C-like"/>
    <property type="match status" value="1"/>
</dbReference>
<evidence type="ECO:0000259" key="5">
    <source>
        <dbReference type="PROSITE" id="PS51746"/>
    </source>
</evidence>
<dbReference type="Pfam" id="PF00481">
    <property type="entry name" value="PP2C"/>
    <property type="match status" value="1"/>
</dbReference>
<dbReference type="eggNOG" id="KOG0698">
    <property type="taxonomic scope" value="Eukaryota"/>
</dbReference>
<dbReference type="InterPro" id="IPR001932">
    <property type="entry name" value="PPM-type_phosphatase-like_dom"/>
</dbReference>
<protein>
    <recommendedName>
        <fullName evidence="5">PPM-type phosphatase domain-containing protein</fullName>
    </recommendedName>
</protein>
<dbReference type="PANTHER" id="PTHR47992">
    <property type="entry name" value="PROTEIN PHOSPHATASE"/>
    <property type="match status" value="1"/>
</dbReference>
<dbReference type="CDD" id="cd00143">
    <property type="entry name" value="PP2Cc"/>
    <property type="match status" value="1"/>
</dbReference>
<sequence>MEDDLAVKKREGGGSFMAAVFDGHGGRGAAQYAKSRLFPLLETSCSHEESVKEAMRSSFLKIHSEMSSVRESWTSTREGYLSTSGTTATVVVLQPTKLYIGNVGDSAGILAVRGPFGKLFPKPITANHRPNNYKECQNIEQLG</sequence>
<dbReference type="InterPro" id="IPR000222">
    <property type="entry name" value="PP2C_BS"/>
</dbReference>
<evidence type="ECO:0000256" key="2">
    <source>
        <dbReference type="ARBA" id="ARBA00022801"/>
    </source>
</evidence>
<keyword evidence="3 4" id="KW-0904">Protein phosphatase</keyword>
<evidence type="ECO:0000256" key="1">
    <source>
        <dbReference type="ARBA" id="ARBA00022723"/>
    </source>
</evidence>
<proteinExistence type="inferred from homology"/>
<dbReference type="Gene3D" id="3.60.40.10">
    <property type="entry name" value="PPM-type phosphatase domain"/>
    <property type="match status" value="1"/>
</dbReference>
<dbReference type="GO" id="GO:0004722">
    <property type="term" value="F:protein serine/threonine phosphatase activity"/>
    <property type="evidence" value="ECO:0007669"/>
    <property type="project" value="InterPro"/>
</dbReference>
<dbReference type="InterPro" id="IPR036457">
    <property type="entry name" value="PPM-type-like_dom_sf"/>
</dbReference>
<comment type="similarity">
    <text evidence="4">Belongs to the PP2C family.</text>
</comment>
<dbReference type="OrthoDB" id="10025511at2759"/>
<evidence type="ECO:0000256" key="3">
    <source>
        <dbReference type="ARBA" id="ARBA00022912"/>
    </source>
</evidence>
<dbReference type="GO" id="GO:0046872">
    <property type="term" value="F:metal ion binding"/>
    <property type="evidence" value="ECO:0007669"/>
    <property type="project" value="UniProtKB-KW"/>
</dbReference>
<keyword evidence="2 4" id="KW-0378">Hydrolase</keyword>
<accession>A0A1X7SGQ0</accession>
<dbReference type="STRING" id="400682.A0A1X7SGQ0"/>
<dbReference type="SMART" id="SM00332">
    <property type="entry name" value="PP2Cc"/>
    <property type="match status" value="1"/>
</dbReference>
<keyword evidence="1" id="KW-0479">Metal-binding</keyword>
<evidence type="ECO:0000313" key="6">
    <source>
        <dbReference type="EnsemblMetazoa" id="Aqu2.1.01253_001"/>
    </source>
</evidence>
<feature type="domain" description="PPM-type phosphatase" evidence="5">
    <location>
        <begin position="1"/>
        <end position="143"/>
    </location>
</feature>
<dbReference type="InterPro" id="IPR015655">
    <property type="entry name" value="PP2C"/>
</dbReference>
<dbReference type="PROSITE" id="PS51746">
    <property type="entry name" value="PPM_2"/>
    <property type="match status" value="1"/>
</dbReference>
<name>A0A1X7SGQ0_AMPQE</name>
<dbReference type="InParanoid" id="A0A1X7SGQ0"/>
<dbReference type="PROSITE" id="PS01032">
    <property type="entry name" value="PPM_1"/>
    <property type="match status" value="1"/>
</dbReference>
<evidence type="ECO:0000256" key="4">
    <source>
        <dbReference type="RuleBase" id="RU003465"/>
    </source>
</evidence>